<evidence type="ECO:0000313" key="2">
    <source>
        <dbReference type="Proteomes" id="UP001060170"/>
    </source>
</evidence>
<gene>
    <name evidence="1" type="ORF">MJO28_014919</name>
</gene>
<reference evidence="1 2" key="3">
    <citation type="journal article" date="2022" name="Microbiol. Spectr.">
        <title>Folding features and dynamics of 3D genome architecture in plant fungal pathogens.</title>
        <authorList>
            <person name="Xia C."/>
        </authorList>
    </citation>
    <scope>NUCLEOTIDE SEQUENCE [LARGE SCALE GENOMIC DNA]</scope>
    <source>
        <strain evidence="1 2">93-210</strain>
    </source>
</reference>
<keyword evidence="2" id="KW-1185">Reference proteome</keyword>
<organism evidence="1 2">
    <name type="scientific">Puccinia striiformis f. sp. tritici</name>
    <dbReference type="NCBI Taxonomy" id="168172"/>
    <lineage>
        <taxon>Eukaryota</taxon>
        <taxon>Fungi</taxon>
        <taxon>Dikarya</taxon>
        <taxon>Basidiomycota</taxon>
        <taxon>Pucciniomycotina</taxon>
        <taxon>Pucciniomycetes</taxon>
        <taxon>Pucciniales</taxon>
        <taxon>Pucciniaceae</taxon>
        <taxon>Puccinia</taxon>
    </lineage>
</organism>
<evidence type="ECO:0000313" key="1">
    <source>
        <dbReference type="EMBL" id="KAI7937999.1"/>
    </source>
</evidence>
<reference evidence="2" key="1">
    <citation type="journal article" date="2018" name="BMC Genomics">
        <title>Genomic insights into host adaptation between the wheat stripe rust pathogen (Puccinia striiformis f. sp. tritici) and the barley stripe rust pathogen (Puccinia striiformis f. sp. hordei).</title>
        <authorList>
            <person name="Xia C."/>
            <person name="Wang M."/>
            <person name="Yin C."/>
            <person name="Cornejo O.E."/>
            <person name="Hulbert S.H."/>
            <person name="Chen X."/>
        </authorList>
    </citation>
    <scope>NUCLEOTIDE SEQUENCE [LARGE SCALE GENOMIC DNA]</scope>
    <source>
        <strain evidence="2">93-210</strain>
    </source>
</reference>
<accession>A0ACC0DR31</accession>
<dbReference type="EMBL" id="CM045880">
    <property type="protein sequence ID" value="KAI7937999.1"/>
    <property type="molecule type" value="Genomic_DNA"/>
</dbReference>
<dbReference type="Proteomes" id="UP001060170">
    <property type="component" value="Chromosome 16"/>
</dbReference>
<sequence>MRAITFTTCSTTGPSQDPLQALKPDYRLTSYAMSQLPSPVGNTSGPNQVADSEASLRSASSSSRKIMTLRPQPPETRE</sequence>
<proteinExistence type="predicted"/>
<protein>
    <submittedName>
        <fullName evidence="1">Uncharacterized protein</fullName>
    </submittedName>
</protein>
<reference evidence="2" key="2">
    <citation type="journal article" date="2018" name="Mol. Plant Microbe Interact.">
        <title>Genome sequence resources for the wheat stripe rust pathogen (Puccinia striiformis f. sp. tritici) and the barley stripe rust pathogen (Puccinia striiformis f. sp. hordei).</title>
        <authorList>
            <person name="Xia C."/>
            <person name="Wang M."/>
            <person name="Yin C."/>
            <person name="Cornejo O.E."/>
            <person name="Hulbert S.H."/>
            <person name="Chen X."/>
        </authorList>
    </citation>
    <scope>NUCLEOTIDE SEQUENCE [LARGE SCALE GENOMIC DNA]</scope>
    <source>
        <strain evidence="2">93-210</strain>
    </source>
</reference>
<comment type="caution">
    <text evidence="1">The sequence shown here is derived from an EMBL/GenBank/DDBJ whole genome shotgun (WGS) entry which is preliminary data.</text>
</comment>
<name>A0ACC0DR31_9BASI</name>